<dbReference type="AlphaFoldDB" id="A0A7W1WTB2"/>
<dbReference type="EMBL" id="JACEIQ010000017">
    <property type="protein sequence ID" value="MBA4495614.1"/>
    <property type="molecule type" value="Genomic_DNA"/>
</dbReference>
<keyword evidence="1" id="KW-1133">Transmembrane helix</keyword>
<organism evidence="2 3">
    <name type="scientific">Paenactinomyces guangxiensis</name>
    <dbReference type="NCBI Taxonomy" id="1490290"/>
    <lineage>
        <taxon>Bacteria</taxon>
        <taxon>Bacillati</taxon>
        <taxon>Bacillota</taxon>
        <taxon>Bacilli</taxon>
        <taxon>Bacillales</taxon>
        <taxon>Thermoactinomycetaceae</taxon>
        <taxon>Paenactinomyces</taxon>
    </lineage>
</organism>
<name>A0A7W1WTB2_9BACL</name>
<dbReference type="RefSeq" id="WP_181753250.1">
    <property type="nucleotide sequence ID" value="NZ_JACEIQ010000017.1"/>
</dbReference>
<keyword evidence="1" id="KW-0812">Transmembrane</keyword>
<sequence length="67" mass="7946">MKPLKIFARLIEDKDGGRIVCWVKGDGAFDVRVFLDLFREAFFRVLGFIWLPPFRLMSIYIMHLARI</sequence>
<gene>
    <name evidence="2" type="ORF">H1191_15050</name>
</gene>
<proteinExistence type="predicted"/>
<comment type="caution">
    <text evidence="2">The sequence shown here is derived from an EMBL/GenBank/DDBJ whole genome shotgun (WGS) entry which is preliminary data.</text>
</comment>
<reference evidence="2 3" key="1">
    <citation type="submission" date="2020-07" db="EMBL/GenBank/DDBJ databases">
        <authorList>
            <person name="Feng H."/>
        </authorList>
    </citation>
    <scope>NUCLEOTIDE SEQUENCE [LARGE SCALE GENOMIC DNA]</scope>
    <source>
        <strain evidence="3">s-10</strain>
    </source>
</reference>
<evidence type="ECO:0000313" key="3">
    <source>
        <dbReference type="Proteomes" id="UP000535491"/>
    </source>
</evidence>
<protein>
    <submittedName>
        <fullName evidence="2">Uncharacterized protein</fullName>
    </submittedName>
</protein>
<accession>A0A7W1WTB2</accession>
<evidence type="ECO:0000313" key="2">
    <source>
        <dbReference type="EMBL" id="MBA4495614.1"/>
    </source>
</evidence>
<feature type="transmembrane region" description="Helical" evidence="1">
    <location>
        <begin position="41"/>
        <end position="62"/>
    </location>
</feature>
<evidence type="ECO:0000256" key="1">
    <source>
        <dbReference type="SAM" id="Phobius"/>
    </source>
</evidence>
<dbReference type="Proteomes" id="UP000535491">
    <property type="component" value="Unassembled WGS sequence"/>
</dbReference>
<keyword evidence="1" id="KW-0472">Membrane</keyword>
<keyword evidence="3" id="KW-1185">Reference proteome</keyword>